<dbReference type="SUPFAM" id="SSF52047">
    <property type="entry name" value="RNI-like"/>
    <property type="match status" value="1"/>
</dbReference>
<dbReference type="AlphaFoldDB" id="A0A9N8JXZ4"/>
<gene>
    <name evidence="2" type="ORF">AWRI4233_LOCUS5019</name>
</gene>
<dbReference type="SUPFAM" id="SSF81383">
    <property type="entry name" value="F-box domain"/>
    <property type="match status" value="1"/>
</dbReference>
<dbReference type="OrthoDB" id="5422579at2759"/>
<dbReference type="InterPro" id="IPR036047">
    <property type="entry name" value="F-box-like_dom_sf"/>
</dbReference>
<evidence type="ECO:0000313" key="2">
    <source>
        <dbReference type="EMBL" id="CAD0095078.1"/>
    </source>
</evidence>
<keyword evidence="3" id="KW-1185">Reference proteome</keyword>
<accession>A0A9N8JXZ4</accession>
<reference evidence="2" key="1">
    <citation type="submission" date="2020-06" db="EMBL/GenBank/DDBJ databases">
        <authorList>
            <person name="Onetto C."/>
        </authorList>
    </citation>
    <scope>NUCLEOTIDE SEQUENCE</scope>
</reference>
<dbReference type="PROSITE" id="PS50181">
    <property type="entry name" value="FBOX"/>
    <property type="match status" value="1"/>
</dbReference>
<comment type="caution">
    <text evidence="2">The sequence shown here is derived from an EMBL/GenBank/DDBJ whole genome shotgun (WGS) entry which is preliminary data.</text>
</comment>
<feature type="domain" description="F-box" evidence="1">
    <location>
        <begin position="1"/>
        <end position="31"/>
    </location>
</feature>
<name>A0A9N8JXZ4_9PEZI</name>
<proteinExistence type="predicted"/>
<dbReference type="InterPro" id="IPR032675">
    <property type="entry name" value="LRR_dom_sf"/>
</dbReference>
<organism evidence="2 3">
    <name type="scientific">Aureobasidium mustum</name>
    <dbReference type="NCBI Taxonomy" id="2773714"/>
    <lineage>
        <taxon>Eukaryota</taxon>
        <taxon>Fungi</taxon>
        <taxon>Dikarya</taxon>
        <taxon>Ascomycota</taxon>
        <taxon>Pezizomycotina</taxon>
        <taxon>Dothideomycetes</taxon>
        <taxon>Dothideomycetidae</taxon>
        <taxon>Dothideales</taxon>
        <taxon>Saccotheciaceae</taxon>
        <taxon>Aureobasidium</taxon>
    </lineage>
</organism>
<dbReference type="Gene3D" id="3.80.10.10">
    <property type="entry name" value="Ribonuclease Inhibitor"/>
    <property type="match status" value="1"/>
</dbReference>
<evidence type="ECO:0000313" key="3">
    <source>
        <dbReference type="Proteomes" id="UP000714618"/>
    </source>
</evidence>
<protein>
    <recommendedName>
        <fullName evidence="1">F-box domain-containing protein</fullName>
    </recommendedName>
</protein>
<dbReference type="InterPro" id="IPR001810">
    <property type="entry name" value="F-box_dom"/>
</dbReference>
<dbReference type="CDD" id="cd09917">
    <property type="entry name" value="F-box_SF"/>
    <property type="match status" value="1"/>
</dbReference>
<dbReference type="Proteomes" id="UP000714618">
    <property type="component" value="Unassembled WGS sequence"/>
</dbReference>
<evidence type="ECO:0000259" key="1">
    <source>
        <dbReference type="PROSITE" id="PS50181"/>
    </source>
</evidence>
<dbReference type="EMBL" id="CAIJEO010000006">
    <property type="protein sequence ID" value="CAD0095078.1"/>
    <property type="molecule type" value="Genomic_DNA"/>
</dbReference>
<sequence>MDTLPLELKQRVCSYLTPKDLKSLRLASKAYASAACRYFLPRIFLHNHPNSFEEIQDITDHPDLKHSNRMFNSIALAFQRCPRLKHLVVESGGRSLVESGMSKSMLRLYKDDFPSSATHTQTHIWPYWDHMTFNIWNLLKPIRDANGALHSLVLLDSQLVCHPDRAFPATSIFESLKHLRESDSPVNFLTSLVASAPNLESFGTIGLHGRQRASPLSSLTDGPPLTKLRACSLSHLVDEDHIVRFLLRQSNTLQRLRMHDSIYYGRTNWSSLAAQLKGKLRNLRRIEFSFLEMGPSTYDASTQSWRWNYMKEQDILQNHEHELETGPMETEEGLWEDYEKRFFPKKFES</sequence>